<keyword evidence="1" id="KW-0472">Membrane</keyword>
<name>A0A3P9DB57_9CICH</name>
<reference evidence="3" key="3">
    <citation type="submission" date="2025-09" db="UniProtKB">
        <authorList>
            <consortium name="Ensembl"/>
        </authorList>
    </citation>
    <scope>IDENTIFICATION</scope>
</reference>
<evidence type="ECO:0008006" key="5">
    <source>
        <dbReference type="Google" id="ProtNLM"/>
    </source>
</evidence>
<evidence type="ECO:0000256" key="2">
    <source>
        <dbReference type="SAM" id="SignalP"/>
    </source>
</evidence>
<keyword evidence="1" id="KW-0812">Transmembrane</keyword>
<feature type="chain" id="PRO_5018244050" description="Reverse transcriptase domain-containing protein" evidence="2">
    <location>
        <begin position="20"/>
        <end position="157"/>
    </location>
</feature>
<dbReference type="GeneTree" id="ENSGT00940000181745"/>
<keyword evidence="1" id="KW-1133">Transmembrane helix</keyword>
<keyword evidence="2" id="KW-0732">Signal</keyword>
<reference evidence="3" key="2">
    <citation type="submission" date="2025-08" db="UniProtKB">
        <authorList>
            <consortium name="Ensembl"/>
        </authorList>
    </citation>
    <scope>IDENTIFICATION</scope>
</reference>
<feature type="signal peptide" evidence="2">
    <location>
        <begin position="1"/>
        <end position="19"/>
    </location>
</feature>
<reference evidence="3 4" key="1">
    <citation type="journal article" date="2014" name="Nature">
        <title>The genomic substrate for adaptive radiation in African cichlid fish.</title>
        <authorList>
            <person name="Brawand D."/>
            <person name="Wagner C.E."/>
            <person name="Li Y.I."/>
            <person name="Malinsky M."/>
            <person name="Keller I."/>
            <person name="Fan S."/>
            <person name="Simakov O."/>
            <person name="Ng A.Y."/>
            <person name="Lim Z.W."/>
            <person name="Bezault E."/>
            <person name="Turner-Maier J."/>
            <person name="Johnson J."/>
            <person name="Alcazar R."/>
            <person name="Noh H.J."/>
            <person name="Russell P."/>
            <person name="Aken B."/>
            <person name="Alfoldi J."/>
            <person name="Amemiya C."/>
            <person name="Azzouzi N."/>
            <person name="Baroiller J.F."/>
            <person name="Barloy-Hubler F."/>
            <person name="Berlin A."/>
            <person name="Bloomquist R."/>
            <person name="Carleton K.L."/>
            <person name="Conte M.A."/>
            <person name="D'Cotta H."/>
            <person name="Eshel O."/>
            <person name="Gaffney L."/>
            <person name="Galibert F."/>
            <person name="Gante H.F."/>
            <person name="Gnerre S."/>
            <person name="Greuter L."/>
            <person name="Guyon R."/>
            <person name="Haddad N.S."/>
            <person name="Haerty W."/>
            <person name="Harris R.M."/>
            <person name="Hofmann H.A."/>
            <person name="Hourlier T."/>
            <person name="Hulata G."/>
            <person name="Jaffe D.B."/>
            <person name="Lara M."/>
            <person name="Lee A.P."/>
            <person name="MacCallum I."/>
            <person name="Mwaiko S."/>
            <person name="Nikaido M."/>
            <person name="Nishihara H."/>
            <person name="Ozouf-Costaz C."/>
            <person name="Penman D.J."/>
            <person name="Przybylski D."/>
            <person name="Rakotomanga M."/>
            <person name="Renn S.C.P."/>
            <person name="Ribeiro F.J."/>
            <person name="Ron M."/>
            <person name="Salzburger W."/>
            <person name="Sanchez-Pulido L."/>
            <person name="Santos M.E."/>
            <person name="Searle S."/>
            <person name="Sharpe T."/>
            <person name="Swofford R."/>
            <person name="Tan F.J."/>
            <person name="Williams L."/>
            <person name="Young S."/>
            <person name="Yin S."/>
            <person name="Okada N."/>
            <person name="Kocher T.D."/>
            <person name="Miska E.A."/>
            <person name="Lander E.S."/>
            <person name="Venkatesh B."/>
            <person name="Fernald R.D."/>
            <person name="Meyer A."/>
            <person name="Ponting C.P."/>
            <person name="Streelman J.T."/>
            <person name="Lindblad-Toh K."/>
            <person name="Seehausen O."/>
            <person name="Di Palma F."/>
        </authorList>
    </citation>
    <scope>NUCLEOTIDE SEQUENCE</scope>
</reference>
<accession>A0A3P9DB57</accession>
<evidence type="ECO:0000313" key="4">
    <source>
        <dbReference type="Proteomes" id="UP000265160"/>
    </source>
</evidence>
<dbReference type="Ensembl" id="ENSMZET00005032964.1">
    <property type="protein sequence ID" value="ENSMZEP00005031930.1"/>
    <property type="gene ID" value="ENSMZEG00005023819.1"/>
</dbReference>
<evidence type="ECO:0000313" key="3">
    <source>
        <dbReference type="Ensembl" id="ENSMZEP00005031930.1"/>
    </source>
</evidence>
<sequence length="157" mass="17545">MASNAGICSVLILLDLSSAFDTVDHKILLNRLKFLAGLSGSVMGPLLFSFYILLLAGTIKYFSDLDMSLKPHHTNGIIIAKGSTHQALTPLSTHHQAGFSKNEKTQCFLCNVILSLFRVSFFITFKDILMKVHSMDSMDGWQHRGLHRCARYSCQEH</sequence>
<proteinExistence type="predicted"/>
<protein>
    <recommendedName>
        <fullName evidence="5">Reverse transcriptase domain-containing protein</fullName>
    </recommendedName>
</protein>
<organism evidence="3 4">
    <name type="scientific">Maylandia zebra</name>
    <name type="common">zebra mbuna</name>
    <dbReference type="NCBI Taxonomy" id="106582"/>
    <lineage>
        <taxon>Eukaryota</taxon>
        <taxon>Metazoa</taxon>
        <taxon>Chordata</taxon>
        <taxon>Craniata</taxon>
        <taxon>Vertebrata</taxon>
        <taxon>Euteleostomi</taxon>
        <taxon>Actinopterygii</taxon>
        <taxon>Neopterygii</taxon>
        <taxon>Teleostei</taxon>
        <taxon>Neoteleostei</taxon>
        <taxon>Acanthomorphata</taxon>
        <taxon>Ovalentaria</taxon>
        <taxon>Cichlomorphae</taxon>
        <taxon>Cichliformes</taxon>
        <taxon>Cichlidae</taxon>
        <taxon>African cichlids</taxon>
        <taxon>Pseudocrenilabrinae</taxon>
        <taxon>Haplochromini</taxon>
        <taxon>Maylandia</taxon>
        <taxon>Maylandia zebra complex</taxon>
    </lineage>
</organism>
<feature type="transmembrane region" description="Helical" evidence="1">
    <location>
        <begin position="43"/>
        <end position="62"/>
    </location>
</feature>
<keyword evidence="4" id="KW-1185">Reference proteome</keyword>
<dbReference type="Proteomes" id="UP000265160">
    <property type="component" value="LG6"/>
</dbReference>
<evidence type="ECO:0000256" key="1">
    <source>
        <dbReference type="SAM" id="Phobius"/>
    </source>
</evidence>
<dbReference type="STRING" id="106582.ENSMZEP00005031930"/>
<dbReference type="AlphaFoldDB" id="A0A3P9DB57"/>